<dbReference type="AlphaFoldDB" id="A0A8H4VAF4"/>
<feature type="transmembrane region" description="Helical" evidence="1">
    <location>
        <begin position="267"/>
        <end position="287"/>
    </location>
</feature>
<evidence type="ECO:0000256" key="1">
    <source>
        <dbReference type="SAM" id="Phobius"/>
    </source>
</evidence>
<evidence type="ECO:0000313" key="3">
    <source>
        <dbReference type="EMBL" id="KAF4513680.1"/>
    </source>
</evidence>
<proteinExistence type="predicted"/>
<keyword evidence="4" id="KW-1185">Reference proteome</keyword>
<evidence type="ECO:0000256" key="2">
    <source>
        <dbReference type="SAM" id="SignalP"/>
    </source>
</evidence>
<dbReference type="OrthoDB" id="16820at2759"/>
<feature type="transmembrane region" description="Helical" evidence="1">
    <location>
        <begin position="112"/>
        <end position="134"/>
    </location>
</feature>
<gene>
    <name evidence="3" type="ORF">G6O67_000921</name>
</gene>
<dbReference type="EMBL" id="JAAVMX010000001">
    <property type="protein sequence ID" value="KAF4513680.1"/>
    <property type="molecule type" value="Genomic_DNA"/>
</dbReference>
<reference evidence="3 4" key="1">
    <citation type="journal article" date="2020" name="Genome Biol. Evol.">
        <title>A new high-quality draft genome assembly of the Chinese cordyceps Ophiocordyceps sinensis.</title>
        <authorList>
            <person name="Shu R."/>
            <person name="Zhang J."/>
            <person name="Meng Q."/>
            <person name="Zhang H."/>
            <person name="Zhou G."/>
            <person name="Li M."/>
            <person name="Wu P."/>
            <person name="Zhao Y."/>
            <person name="Chen C."/>
            <person name="Qin Q."/>
        </authorList>
    </citation>
    <scope>NUCLEOTIDE SEQUENCE [LARGE SCALE GENOMIC DNA]</scope>
    <source>
        <strain evidence="3 4">IOZ07</strain>
    </source>
</reference>
<comment type="caution">
    <text evidence="3">The sequence shown here is derived from an EMBL/GenBank/DDBJ whole genome shotgun (WGS) entry which is preliminary data.</text>
</comment>
<name>A0A8H4VAF4_9HYPO</name>
<feature type="transmembrane region" description="Helical" evidence="1">
    <location>
        <begin position="154"/>
        <end position="172"/>
    </location>
</feature>
<protein>
    <submittedName>
        <fullName evidence="3">Uncharacterized protein</fullName>
    </submittedName>
</protein>
<feature type="transmembrane region" description="Helical" evidence="1">
    <location>
        <begin position="215"/>
        <end position="237"/>
    </location>
</feature>
<feature type="chain" id="PRO_5034889805" evidence="2">
    <location>
        <begin position="18"/>
        <end position="337"/>
    </location>
</feature>
<keyword evidence="1" id="KW-0812">Transmembrane</keyword>
<sequence>MPLLLHVVLPLYSLTAAVLVWSVFVRNGGLDTINQAIEHGRYPEGEAGATRFTGLGAVDDALMSLVAFNLPVLNAGFDVGRLFMAQFVAGVSVVVFILSVEGRRGRRSSLVFMAWGLASQLATSAIVLPLYLLVHTRRGRKAKGRGSVSPHAALCALPSHLLGYGVPAAMMFDPLDQGPHAKSLWALMFALCPLTIALCTRAVRALLPRASTTKAGYNALQMGYGIVGAVAAAFHVMTVVKAIAQPASLLAGLLSLELYPDMLRDKILTFLKLDYLITFAALLTWAYSEVRDIYRGRPLLLLGMFAVGTVVVGPGATAAVACLVREAGLNRGNVKSG</sequence>
<keyword evidence="1" id="KW-0472">Membrane</keyword>
<feature type="transmembrane region" description="Helical" evidence="1">
    <location>
        <begin position="82"/>
        <end position="100"/>
    </location>
</feature>
<organism evidence="3 4">
    <name type="scientific">Ophiocordyceps sinensis</name>
    <dbReference type="NCBI Taxonomy" id="72228"/>
    <lineage>
        <taxon>Eukaryota</taxon>
        <taxon>Fungi</taxon>
        <taxon>Dikarya</taxon>
        <taxon>Ascomycota</taxon>
        <taxon>Pezizomycotina</taxon>
        <taxon>Sordariomycetes</taxon>
        <taxon>Hypocreomycetidae</taxon>
        <taxon>Hypocreales</taxon>
        <taxon>Ophiocordycipitaceae</taxon>
        <taxon>Ophiocordyceps</taxon>
    </lineage>
</organism>
<accession>A0A8H4VAF4</accession>
<evidence type="ECO:0000313" key="4">
    <source>
        <dbReference type="Proteomes" id="UP000557566"/>
    </source>
</evidence>
<feature type="signal peptide" evidence="2">
    <location>
        <begin position="1"/>
        <end position="17"/>
    </location>
</feature>
<dbReference type="Proteomes" id="UP000557566">
    <property type="component" value="Unassembled WGS sequence"/>
</dbReference>
<feature type="transmembrane region" description="Helical" evidence="1">
    <location>
        <begin position="184"/>
        <end position="203"/>
    </location>
</feature>
<feature type="transmembrane region" description="Helical" evidence="1">
    <location>
        <begin position="299"/>
        <end position="324"/>
    </location>
</feature>
<keyword evidence="2" id="KW-0732">Signal</keyword>
<keyword evidence="1" id="KW-1133">Transmembrane helix</keyword>